<accession>A0A8S0R960</accession>
<dbReference type="EMBL" id="CACTIH010002258">
    <property type="protein sequence ID" value="CAA2975378.1"/>
    <property type="molecule type" value="Genomic_DNA"/>
</dbReference>
<gene>
    <name evidence="1" type="ORF">OLEA9_A118384</name>
</gene>
<protein>
    <submittedName>
        <fullName evidence="1">Uncharacterized protein</fullName>
    </submittedName>
</protein>
<keyword evidence="2" id="KW-1185">Reference proteome</keyword>
<dbReference type="Gramene" id="OE9A118384T1">
    <property type="protein sequence ID" value="OE9A118384C1"/>
    <property type="gene ID" value="OE9A118384"/>
</dbReference>
<dbReference type="AlphaFoldDB" id="A0A8S0R960"/>
<sequence>KNVRRRKKQTASKTEKKNEVIGGERSWCLVGKSVVAQLLVVPDSTLRQELVSKLLVMVCGIDVVVVVDSPMCEIHNGCEKALGR</sequence>
<dbReference type="Proteomes" id="UP000594638">
    <property type="component" value="Unassembled WGS sequence"/>
</dbReference>
<comment type="caution">
    <text evidence="1">The sequence shown here is derived from an EMBL/GenBank/DDBJ whole genome shotgun (WGS) entry which is preliminary data.</text>
</comment>
<evidence type="ECO:0000313" key="2">
    <source>
        <dbReference type="Proteomes" id="UP000594638"/>
    </source>
</evidence>
<proteinExistence type="predicted"/>
<name>A0A8S0R960_OLEEU</name>
<evidence type="ECO:0000313" key="1">
    <source>
        <dbReference type="EMBL" id="CAA2975378.1"/>
    </source>
</evidence>
<feature type="non-terminal residue" evidence="1">
    <location>
        <position position="1"/>
    </location>
</feature>
<reference evidence="1 2" key="1">
    <citation type="submission" date="2019-12" db="EMBL/GenBank/DDBJ databases">
        <authorList>
            <person name="Alioto T."/>
            <person name="Alioto T."/>
            <person name="Gomez Garrido J."/>
        </authorList>
    </citation>
    <scope>NUCLEOTIDE SEQUENCE [LARGE SCALE GENOMIC DNA]</scope>
</reference>
<organism evidence="1 2">
    <name type="scientific">Olea europaea subsp. europaea</name>
    <dbReference type="NCBI Taxonomy" id="158383"/>
    <lineage>
        <taxon>Eukaryota</taxon>
        <taxon>Viridiplantae</taxon>
        <taxon>Streptophyta</taxon>
        <taxon>Embryophyta</taxon>
        <taxon>Tracheophyta</taxon>
        <taxon>Spermatophyta</taxon>
        <taxon>Magnoliopsida</taxon>
        <taxon>eudicotyledons</taxon>
        <taxon>Gunneridae</taxon>
        <taxon>Pentapetalae</taxon>
        <taxon>asterids</taxon>
        <taxon>lamiids</taxon>
        <taxon>Lamiales</taxon>
        <taxon>Oleaceae</taxon>
        <taxon>Oleeae</taxon>
        <taxon>Olea</taxon>
    </lineage>
</organism>